<keyword evidence="1" id="KW-0808">Transferase</keyword>
<evidence type="ECO:0000256" key="1">
    <source>
        <dbReference type="ARBA" id="ARBA00022679"/>
    </source>
</evidence>
<protein>
    <submittedName>
        <fullName evidence="4">GNAT family N-acetyltransferase</fullName>
    </submittedName>
</protein>
<evidence type="ECO:0000313" key="5">
    <source>
        <dbReference type="Proteomes" id="UP000663903"/>
    </source>
</evidence>
<feature type="domain" description="N-acetyltransferase" evidence="3">
    <location>
        <begin position="11"/>
        <end position="169"/>
    </location>
</feature>
<evidence type="ECO:0000259" key="3">
    <source>
        <dbReference type="PROSITE" id="PS51186"/>
    </source>
</evidence>
<dbReference type="PROSITE" id="PS51186">
    <property type="entry name" value="GNAT"/>
    <property type="match status" value="1"/>
</dbReference>
<dbReference type="Gene3D" id="3.40.630.30">
    <property type="match status" value="1"/>
</dbReference>
<keyword evidence="2" id="KW-0012">Acyltransferase</keyword>
<proteinExistence type="predicted"/>
<dbReference type="EMBL" id="CP071796">
    <property type="protein sequence ID" value="QTD46655.1"/>
    <property type="molecule type" value="Genomic_DNA"/>
</dbReference>
<dbReference type="Proteomes" id="UP000663903">
    <property type="component" value="Chromosome"/>
</dbReference>
<organism evidence="4 5">
    <name type="scientific">Ottowia testudinis</name>
    <dbReference type="NCBI Taxonomy" id="2816950"/>
    <lineage>
        <taxon>Bacteria</taxon>
        <taxon>Pseudomonadati</taxon>
        <taxon>Pseudomonadota</taxon>
        <taxon>Betaproteobacteria</taxon>
        <taxon>Burkholderiales</taxon>
        <taxon>Comamonadaceae</taxon>
        <taxon>Ottowia</taxon>
    </lineage>
</organism>
<evidence type="ECO:0000313" key="4">
    <source>
        <dbReference type="EMBL" id="QTD46655.1"/>
    </source>
</evidence>
<dbReference type="Pfam" id="PF00583">
    <property type="entry name" value="Acetyltransf_1"/>
    <property type="match status" value="1"/>
</dbReference>
<dbReference type="CDD" id="cd04301">
    <property type="entry name" value="NAT_SF"/>
    <property type="match status" value="1"/>
</dbReference>
<dbReference type="InterPro" id="IPR050832">
    <property type="entry name" value="Bact_Acetyltransf"/>
</dbReference>
<dbReference type="SUPFAM" id="SSF55729">
    <property type="entry name" value="Acyl-CoA N-acyltransferases (Nat)"/>
    <property type="match status" value="1"/>
</dbReference>
<evidence type="ECO:0000256" key="2">
    <source>
        <dbReference type="ARBA" id="ARBA00023315"/>
    </source>
</evidence>
<name>A0A975CHV4_9BURK</name>
<dbReference type="GO" id="GO:0016747">
    <property type="term" value="F:acyltransferase activity, transferring groups other than amino-acyl groups"/>
    <property type="evidence" value="ECO:0007669"/>
    <property type="project" value="InterPro"/>
</dbReference>
<reference evidence="4" key="1">
    <citation type="submission" date="2021-03" db="EMBL/GenBank/DDBJ databases">
        <title>Ottowia sp. 27C isolated from the cloaca of a Giant Asian pond turtle (Heosemys grandis).</title>
        <authorList>
            <person name="Spergser J."/>
            <person name="Busse H.-J."/>
        </authorList>
    </citation>
    <scope>NUCLEOTIDE SEQUENCE</scope>
    <source>
        <strain evidence="4">27C</strain>
    </source>
</reference>
<accession>A0A975CHV4</accession>
<sequence>MHQVEHEGSSIQILQARVSDVPAVALVLGAAAAALRQCGQSLWSIDEVSESMIHPHVESGLYHVAYRGHEPMGVLRFQLEDRDFWPEIAPGSSAYVHKLAVLPEHRGGGLAQLLLTHAVELTRQHGRRVLRLDCMGGRPKLRAVYERFGFQHHSQIKLGNRLFDRFELDVAPPAY</sequence>
<keyword evidence="5" id="KW-1185">Reference proteome</keyword>
<gene>
    <name evidence="4" type="ORF">J1M35_07215</name>
</gene>
<dbReference type="PANTHER" id="PTHR43877">
    <property type="entry name" value="AMINOALKYLPHOSPHONATE N-ACETYLTRANSFERASE-RELATED-RELATED"/>
    <property type="match status" value="1"/>
</dbReference>
<dbReference type="RefSeq" id="WP_208010554.1">
    <property type="nucleotide sequence ID" value="NZ_CP071796.1"/>
</dbReference>
<dbReference type="InterPro" id="IPR016181">
    <property type="entry name" value="Acyl_CoA_acyltransferase"/>
</dbReference>
<dbReference type="KEGG" id="otd:J1M35_07215"/>
<dbReference type="AlphaFoldDB" id="A0A975CHV4"/>
<dbReference type="InterPro" id="IPR000182">
    <property type="entry name" value="GNAT_dom"/>
</dbReference>